<organism evidence="2 3">
    <name type="scientific">Reticulomyxa filosa</name>
    <dbReference type="NCBI Taxonomy" id="46433"/>
    <lineage>
        <taxon>Eukaryota</taxon>
        <taxon>Sar</taxon>
        <taxon>Rhizaria</taxon>
        <taxon>Retaria</taxon>
        <taxon>Foraminifera</taxon>
        <taxon>Monothalamids</taxon>
        <taxon>Reticulomyxidae</taxon>
        <taxon>Reticulomyxa</taxon>
    </lineage>
</organism>
<protein>
    <submittedName>
        <fullName evidence="2">Uncharacterized protein</fullName>
    </submittedName>
</protein>
<comment type="caution">
    <text evidence="2">The sequence shown here is derived from an EMBL/GenBank/DDBJ whole genome shotgun (WGS) entry which is preliminary data.</text>
</comment>
<proteinExistence type="predicted"/>
<sequence length="144" mass="16369">MNTGSTDCPPQINIAFFENEEHLFVVKNIYLQQQKALENIRQATKILDECTEISPIVLDKFQNYSKQVQRIRQTIENIFMRIQQLKTNVQTYAMENNIPLKNKGDNKDDDDDTTTLSSLSSIGVSGVVSDNLQTDIKSQSSNPQ</sequence>
<name>X6NCT9_RETFI</name>
<keyword evidence="3" id="KW-1185">Reference proteome</keyword>
<gene>
    <name evidence="2" type="ORF">RFI_13594</name>
</gene>
<dbReference type="EMBL" id="ASPP01009837">
    <property type="protein sequence ID" value="ETO23584.1"/>
    <property type="molecule type" value="Genomic_DNA"/>
</dbReference>
<dbReference type="AlphaFoldDB" id="X6NCT9"/>
<evidence type="ECO:0000313" key="2">
    <source>
        <dbReference type="EMBL" id="ETO23584.1"/>
    </source>
</evidence>
<dbReference type="Proteomes" id="UP000023152">
    <property type="component" value="Unassembled WGS sequence"/>
</dbReference>
<reference evidence="2 3" key="1">
    <citation type="journal article" date="2013" name="Curr. Biol.">
        <title>The Genome of the Foraminiferan Reticulomyxa filosa.</title>
        <authorList>
            <person name="Glockner G."/>
            <person name="Hulsmann N."/>
            <person name="Schleicher M."/>
            <person name="Noegel A.A."/>
            <person name="Eichinger L."/>
            <person name="Gallinger C."/>
            <person name="Pawlowski J."/>
            <person name="Sierra R."/>
            <person name="Euteneuer U."/>
            <person name="Pillet L."/>
            <person name="Moustafa A."/>
            <person name="Platzer M."/>
            <person name="Groth M."/>
            <person name="Szafranski K."/>
            <person name="Schliwa M."/>
        </authorList>
    </citation>
    <scope>NUCLEOTIDE SEQUENCE [LARGE SCALE GENOMIC DNA]</scope>
</reference>
<feature type="region of interest" description="Disordered" evidence="1">
    <location>
        <begin position="97"/>
        <end position="118"/>
    </location>
</feature>
<accession>X6NCT9</accession>
<evidence type="ECO:0000256" key="1">
    <source>
        <dbReference type="SAM" id="MobiDB-lite"/>
    </source>
</evidence>
<evidence type="ECO:0000313" key="3">
    <source>
        <dbReference type="Proteomes" id="UP000023152"/>
    </source>
</evidence>